<feature type="domain" description="Pectate lyase" evidence="4">
    <location>
        <begin position="41"/>
        <end position="284"/>
    </location>
</feature>
<dbReference type="InterPro" id="IPR011050">
    <property type="entry name" value="Pectin_lyase_fold/virulence"/>
</dbReference>
<evidence type="ECO:0000259" key="4">
    <source>
        <dbReference type="SMART" id="SM00656"/>
    </source>
</evidence>
<dbReference type="EMBL" id="VJZR01000003">
    <property type="protein sequence ID" value="TRX22136.1"/>
    <property type="molecule type" value="Genomic_DNA"/>
</dbReference>
<sequence>MKKIVFVVAFIFFLNYTSGQNYYMSNPEGFGATTTGGGNPTVSNTVTVSTYSALKTALNSTAVINSIILVSGTIDCDYTSVLLSNKTIIGMPGAKLRNNKITINSKPPSASDSSTSAANSGILYIKAGSNNVIIRNLIFEGPGAFDCDGRDNLTNEGRNIWVDHCEFQDGMDGNFDIKGQADNITVSWCKFTYLKPAIAGGSGGSSDHRFSNLVGSSTDDMPASDGRFSVTFQNCYWAEGCKARMPRARNAELHVLNCYFKTSVSGASAVGLGAGNSGTTCYVENCNFEQITTISSPVNEGSGTTSVKFDGCTKGATPTAVTGLDKLTATKPSYTYTIFPVADVVTFIPNATCGAGATLNVTAQGVISTACPNLGIEDHKLKLGEFYPTEVDTTLNINLSDTVSGDSVINIYSISGEKIVSYSKYVTSAEKLSIDVSNLSKGFYLCNLRIGEITTTWKFIKK</sequence>
<dbReference type="InterPro" id="IPR002022">
    <property type="entry name" value="Pec_lyase"/>
</dbReference>
<dbReference type="OrthoDB" id="9804661at2"/>
<comment type="subcellular location">
    <subcellularLocation>
        <location evidence="3">Secreted</location>
    </subcellularLocation>
</comment>
<dbReference type="NCBIfam" id="TIGR04183">
    <property type="entry name" value="Por_Secre_tail"/>
    <property type="match status" value="1"/>
</dbReference>
<dbReference type="GO" id="GO:0005576">
    <property type="term" value="C:extracellular region"/>
    <property type="evidence" value="ECO:0007669"/>
    <property type="project" value="UniProtKB-SubCell"/>
</dbReference>
<accession>A0A553CNL6</accession>
<dbReference type="InterPro" id="IPR045032">
    <property type="entry name" value="PEL"/>
</dbReference>
<name>A0A553CNL6_9FLAO</name>
<evidence type="ECO:0000256" key="2">
    <source>
        <dbReference type="ARBA" id="ARBA00023239"/>
    </source>
</evidence>
<comment type="caution">
    <text evidence="5">The sequence shown here is derived from an EMBL/GenBank/DDBJ whole genome shotgun (WGS) entry which is preliminary data.</text>
</comment>
<dbReference type="Proteomes" id="UP000318585">
    <property type="component" value="Unassembled WGS sequence"/>
</dbReference>
<dbReference type="Gene3D" id="2.160.20.10">
    <property type="entry name" value="Single-stranded right-handed beta-helix, Pectin lyase-like"/>
    <property type="match status" value="1"/>
</dbReference>
<dbReference type="InterPro" id="IPR026444">
    <property type="entry name" value="Secre_tail"/>
</dbReference>
<dbReference type="PANTHER" id="PTHR31683">
    <property type="entry name" value="PECTATE LYASE 18-RELATED"/>
    <property type="match status" value="1"/>
</dbReference>
<keyword evidence="3" id="KW-0964">Secreted</keyword>
<evidence type="ECO:0000313" key="6">
    <source>
        <dbReference type="Proteomes" id="UP000318585"/>
    </source>
</evidence>
<dbReference type="InterPro" id="IPR012334">
    <property type="entry name" value="Pectin_lyas_fold"/>
</dbReference>
<keyword evidence="3" id="KW-0119">Carbohydrate metabolism</keyword>
<gene>
    <name evidence="5" type="ORF">FNW17_05550</name>
</gene>
<dbReference type="PANTHER" id="PTHR31683:SF18">
    <property type="entry name" value="PECTATE LYASE 21-RELATED"/>
    <property type="match status" value="1"/>
</dbReference>
<evidence type="ECO:0000256" key="1">
    <source>
        <dbReference type="ARBA" id="ARBA00022729"/>
    </source>
</evidence>
<evidence type="ECO:0000313" key="5">
    <source>
        <dbReference type="EMBL" id="TRX22136.1"/>
    </source>
</evidence>
<protein>
    <submittedName>
        <fullName evidence="5">T9SS type A sorting domain-containing protein</fullName>
    </submittedName>
</protein>
<dbReference type="RefSeq" id="WP_144071086.1">
    <property type="nucleotide sequence ID" value="NZ_VJZR01000003.1"/>
</dbReference>
<dbReference type="Pfam" id="PF18962">
    <property type="entry name" value="Por_Secre_tail"/>
    <property type="match status" value="1"/>
</dbReference>
<dbReference type="GO" id="GO:0000272">
    <property type="term" value="P:polysaccharide catabolic process"/>
    <property type="evidence" value="ECO:0007669"/>
    <property type="project" value="UniProtKB-KW"/>
</dbReference>
<proteinExistence type="inferred from homology"/>
<dbReference type="GO" id="GO:0030570">
    <property type="term" value="F:pectate lyase activity"/>
    <property type="evidence" value="ECO:0007669"/>
    <property type="project" value="InterPro"/>
</dbReference>
<keyword evidence="2 3" id="KW-0456">Lyase</keyword>
<comment type="similarity">
    <text evidence="3">Belongs to the polysaccharide lyase 1 family.</text>
</comment>
<reference evidence="5 6" key="1">
    <citation type="submission" date="2019-07" db="EMBL/GenBank/DDBJ databases">
        <title>Novel species of Flavobacterium.</title>
        <authorList>
            <person name="Liu Q."/>
            <person name="Xin Y.-H."/>
        </authorList>
    </citation>
    <scope>NUCLEOTIDE SEQUENCE [LARGE SCALE GENOMIC DNA]</scope>
    <source>
        <strain evidence="5 6">LB3P56</strain>
    </source>
</reference>
<evidence type="ECO:0000256" key="3">
    <source>
        <dbReference type="RuleBase" id="RU361173"/>
    </source>
</evidence>
<keyword evidence="3" id="KW-0624">Polysaccharide degradation</keyword>
<dbReference type="SUPFAM" id="SSF51126">
    <property type="entry name" value="Pectin lyase-like"/>
    <property type="match status" value="1"/>
</dbReference>
<organism evidence="5 6">
    <name type="scientific">Flavobacterium franklandianum</name>
    <dbReference type="NCBI Taxonomy" id="2594430"/>
    <lineage>
        <taxon>Bacteria</taxon>
        <taxon>Pseudomonadati</taxon>
        <taxon>Bacteroidota</taxon>
        <taxon>Flavobacteriia</taxon>
        <taxon>Flavobacteriales</taxon>
        <taxon>Flavobacteriaceae</taxon>
        <taxon>Flavobacterium</taxon>
    </lineage>
</organism>
<dbReference type="Pfam" id="PF00544">
    <property type="entry name" value="Pectate_lyase_4"/>
    <property type="match status" value="1"/>
</dbReference>
<keyword evidence="1" id="KW-0732">Signal</keyword>
<keyword evidence="6" id="KW-1185">Reference proteome</keyword>
<dbReference type="AlphaFoldDB" id="A0A553CNL6"/>
<dbReference type="SMART" id="SM00656">
    <property type="entry name" value="Amb_all"/>
    <property type="match status" value="1"/>
</dbReference>